<evidence type="ECO:0000256" key="1">
    <source>
        <dbReference type="ARBA" id="ARBA00022723"/>
    </source>
</evidence>
<dbReference type="InterPro" id="IPR001876">
    <property type="entry name" value="Znf_RanBP2"/>
</dbReference>
<evidence type="ECO:0000259" key="5">
    <source>
        <dbReference type="PROSITE" id="PS50199"/>
    </source>
</evidence>
<evidence type="ECO:0000256" key="3">
    <source>
        <dbReference type="ARBA" id="ARBA00022833"/>
    </source>
</evidence>
<evidence type="ECO:0000313" key="7">
    <source>
        <dbReference type="Proteomes" id="UP000799757"/>
    </source>
</evidence>
<evidence type="ECO:0000313" key="6">
    <source>
        <dbReference type="EMBL" id="KAF2800338.1"/>
    </source>
</evidence>
<gene>
    <name evidence="6" type="ORF">K505DRAFT_12265</name>
</gene>
<keyword evidence="1" id="KW-0479">Metal-binding</keyword>
<evidence type="ECO:0000256" key="2">
    <source>
        <dbReference type="ARBA" id="ARBA00022771"/>
    </source>
</evidence>
<dbReference type="SMART" id="SM00547">
    <property type="entry name" value="ZnF_RBZ"/>
    <property type="match status" value="2"/>
</dbReference>
<dbReference type="PROSITE" id="PS50199">
    <property type="entry name" value="ZF_RANBP2_2"/>
    <property type="match status" value="1"/>
</dbReference>
<name>A0A6A6XVR2_9PLEO</name>
<organism evidence="6 7">
    <name type="scientific">Melanomma pulvis-pyrius CBS 109.77</name>
    <dbReference type="NCBI Taxonomy" id="1314802"/>
    <lineage>
        <taxon>Eukaryota</taxon>
        <taxon>Fungi</taxon>
        <taxon>Dikarya</taxon>
        <taxon>Ascomycota</taxon>
        <taxon>Pezizomycotina</taxon>
        <taxon>Dothideomycetes</taxon>
        <taxon>Pleosporomycetidae</taxon>
        <taxon>Pleosporales</taxon>
        <taxon>Melanommataceae</taxon>
        <taxon>Melanomma</taxon>
    </lineage>
</organism>
<reference evidence="6" key="1">
    <citation type="journal article" date="2020" name="Stud. Mycol.">
        <title>101 Dothideomycetes genomes: a test case for predicting lifestyles and emergence of pathogens.</title>
        <authorList>
            <person name="Haridas S."/>
            <person name="Albert R."/>
            <person name="Binder M."/>
            <person name="Bloem J."/>
            <person name="Labutti K."/>
            <person name="Salamov A."/>
            <person name="Andreopoulos B."/>
            <person name="Baker S."/>
            <person name="Barry K."/>
            <person name="Bills G."/>
            <person name="Bluhm B."/>
            <person name="Cannon C."/>
            <person name="Castanera R."/>
            <person name="Culley D."/>
            <person name="Daum C."/>
            <person name="Ezra D."/>
            <person name="Gonzalez J."/>
            <person name="Henrissat B."/>
            <person name="Kuo A."/>
            <person name="Liang C."/>
            <person name="Lipzen A."/>
            <person name="Lutzoni F."/>
            <person name="Magnuson J."/>
            <person name="Mondo S."/>
            <person name="Nolan M."/>
            <person name="Ohm R."/>
            <person name="Pangilinan J."/>
            <person name="Park H.-J."/>
            <person name="Ramirez L."/>
            <person name="Alfaro M."/>
            <person name="Sun H."/>
            <person name="Tritt A."/>
            <person name="Yoshinaga Y."/>
            <person name="Zwiers L.-H."/>
            <person name="Turgeon B."/>
            <person name="Goodwin S."/>
            <person name="Spatafora J."/>
            <person name="Crous P."/>
            <person name="Grigoriev I."/>
        </authorList>
    </citation>
    <scope>NUCLEOTIDE SEQUENCE</scope>
    <source>
        <strain evidence="6">CBS 109.77</strain>
    </source>
</reference>
<proteinExistence type="predicted"/>
<sequence length="218" mass="25121">MAEGLVLDTPTWKNQGFSEPLQGGQWEWRCETCALHKTHPTNQFHSIEVKLCDKCQVSRDNDWTFGNVYGKGWKTAHRAWRCKACSRKGIDDLNLAPEQRCRRYMECRTEWDPLNSIGKGWESWLCQACLKWGSVQRNHVSNPVCILCTTRFYPLMASANGWHILNIPQTLKDWEQVLHWACSNKCGVTNAPDKQNCFKCKAARIEFGIPVDYIILGL</sequence>
<feature type="domain" description="RanBP2-type" evidence="5">
    <location>
        <begin position="176"/>
        <end position="206"/>
    </location>
</feature>
<dbReference type="AlphaFoldDB" id="A0A6A6XVR2"/>
<dbReference type="Proteomes" id="UP000799757">
    <property type="component" value="Unassembled WGS sequence"/>
</dbReference>
<dbReference type="PROSITE" id="PS01358">
    <property type="entry name" value="ZF_RANBP2_1"/>
    <property type="match status" value="1"/>
</dbReference>
<accession>A0A6A6XVR2</accession>
<keyword evidence="2 4" id="KW-0863">Zinc-finger</keyword>
<keyword evidence="7" id="KW-1185">Reference proteome</keyword>
<keyword evidence="3" id="KW-0862">Zinc</keyword>
<protein>
    <recommendedName>
        <fullName evidence="5">RanBP2-type domain-containing protein</fullName>
    </recommendedName>
</protein>
<dbReference type="GO" id="GO:0008270">
    <property type="term" value="F:zinc ion binding"/>
    <property type="evidence" value="ECO:0007669"/>
    <property type="project" value="UniProtKB-KW"/>
</dbReference>
<dbReference type="EMBL" id="MU001749">
    <property type="protein sequence ID" value="KAF2800338.1"/>
    <property type="molecule type" value="Genomic_DNA"/>
</dbReference>
<evidence type="ECO:0000256" key="4">
    <source>
        <dbReference type="PROSITE-ProRule" id="PRU00322"/>
    </source>
</evidence>